<dbReference type="InterPro" id="IPR020471">
    <property type="entry name" value="AKR"/>
</dbReference>
<dbReference type="FunFam" id="3.20.20.100:FF:000004">
    <property type="entry name" value="Oxidoreductase, aldo/keto reductase"/>
    <property type="match status" value="1"/>
</dbReference>
<reference evidence="3 4" key="1">
    <citation type="submission" date="2017-09" db="EMBL/GenBank/DDBJ databases">
        <title>Mdr eskape-Ghana.</title>
        <authorList>
            <person name="Agyepong N."/>
            <person name="Janice J."/>
            <person name="Samuelsen O."/>
            <person name="Owusu-Ofori A."/>
            <person name="Sundsfjord A."/>
            <person name="Essack S."/>
            <person name="Pedersen T."/>
        </authorList>
    </citation>
    <scope>NUCLEOTIDE SEQUENCE [LARGE SCALE GENOMIC DNA]</scope>
    <source>
        <strain evidence="3 4">46</strain>
    </source>
</reference>
<gene>
    <name evidence="3" type="ORF">CP911_05255</name>
</gene>
<dbReference type="Proteomes" id="UP000217648">
    <property type="component" value="Unassembled WGS sequence"/>
</dbReference>
<name>A0A2A5MNW3_9ENTR</name>
<comment type="caution">
    <text evidence="3">The sequence shown here is derived from an EMBL/GenBank/DDBJ whole genome shotgun (WGS) entry which is preliminary data.</text>
</comment>
<dbReference type="InterPro" id="IPR050523">
    <property type="entry name" value="AKR_Detox_Biosynth"/>
</dbReference>
<proteinExistence type="predicted"/>
<dbReference type="RefSeq" id="WP_096833484.1">
    <property type="nucleotide sequence ID" value="NZ_BILL01000002.1"/>
</dbReference>
<evidence type="ECO:0000313" key="4">
    <source>
        <dbReference type="Proteomes" id="UP000217648"/>
    </source>
</evidence>
<dbReference type="PRINTS" id="PR00069">
    <property type="entry name" value="ALDKETRDTASE"/>
</dbReference>
<dbReference type="Gene3D" id="3.20.20.100">
    <property type="entry name" value="NADP-dependent oxidoreductase domain"/>
    <property type="match status" value="1"/>
</dbReference>
<dbReference type="EMBL" id="NXHG01000002">
    <property type="protein sequence ID" value="PCM62604.1"/>
    <property type="molecule type" value="Genomic_DNA"/>
</dbReference>
<dbReference type="GO" id="GO:0016491">
    <property type="term" value="F:oxidoreductase activity"/>
    <property type="evidence" value="ECO:0007669"/>
    <property type="project" value="UniProtKB-KW"/>
</dbReference>
<dbReference type="CDD" id="cd19079">
    <property type="entry name" value="AKR_EcYajO-like"/>
    <property type="match status" value="1"/>
</dbReference>
<evidence type="ECO:0000313" key="3">
    <source>
        <dbReference type="EMBL" id="PCM62604.1"/>
    </source>
</evidence>
<organism evidence="3 4">
    <name type="scientific">Klebsiella quasipneumoniae</name>
    <dbReference type="NCBI Taxonomy" id="1463165"/>
    <lineage>
        <taxon>Bacteria</taxon>
        <taxon>Pseudomonadati</taxon>
        <taxon>Pseudomonadota</taxon>
        <taxon>Gammaproteobacteria</taxon>
        <taxon>Enterobacterales</taxon>
        <taxon>Enterobacteriaceae</taxon>
        <taxon>Klebsiella/Raoultella group</taxon>
        <taxon>Klebsiella</taxon>
        <taxon>Klebsiella pneumoniae complex</taxon>
    </lineage>
</organism>
<accession>A0A2A5MNW3</accession>
<sequence length="339" mass="37927">MQYTRLGKSDLLVSRICMGCMGFGDPSTGQHRWTLDETASRDIIRYALEQGINFYDTAIAYQNGSSERYVGRALREMAKREDVVLATKFLPRTAAQIAGGISGKQAITRSLDQSLRNLGMDYIDLYIYHIWDYNTPVIDVLEALHAAVAAGKVRAIGISNCYAWQLAKANALAEREGLTSFVSVQSHYNLIMREDERELFGLCAEDNIAMTPYSALASGRLARLEGHTRRAVEDDYARGKYDRTAEQDRSIIARVAELAERHQVSMTEISLAWLLTKVTAPVVGATQKHHVDGAVNAVALQLSPEEIRYLEEAYQPHFLTGVMAQNTPQTKDHPQVWTR</sequence>
<feature type="domain" description="NADP-dependent oxidoreductase" evidence="2">
    <location>
        <begin position="16"/>
        <end position="314"/>
    </location>
</feature>
<dbReference type="InterPro" id="IPR023210">
    <property type="entry name" value="NADP_OxRdtase_dom"/>
</dbReference>
<dbReference type="PANTHER" id="PTHR43364">
    <property type="entry name" value="NADH-SPECIFIC METHYLGLYOXAL REDUCTASE-RELATED"/>
    <property type="match status" value="1"/>
</dbReference>
<protein>
    <submittedName>
        <fullName evidence="3">Aldo/keto reductase</fullName>
    </submittedName>
</protein>
<dbReference type="GO" id="GO:0005829">
    <property type="term" value="C:cytosol"/>
    <property type="evidence" value="ECO:0007669"/>
    <property type="project" value="TreeGrafter"/>
</dbReference>
<evidence type="ECO:0000256" key="1">
    <source>
        <dbReference type="ARBA" id="ARBA00023002"/>
    </source>
</evidence>
<dbReference type="AlphaFoldDB" id="A0A2A5MNW3"/>
<dbReference type="SUPFAM" id="SSF51430">
    <property type="entry name" value="NAD(P)-linked oxidoreductase"/>
    <property type="match status" value="1"/>
</dbReference>
<evidence type="ECO:0000259" key="2">
    <source>
        <dbReference type="Pfam" id="PF00248"/>
    </source>
</evidence>
<dbReference type="Pfam" id="PF00248">
    <property type="entry name" value="Aldo_ket_red"/>
    <property type="match status" value="1"/>
</dbReference>
<keyword evidence="1" id="KW-0560">Oxidoreductase</keyword>
<dbReference type="PANTHER" id="PTHR43364:SF4">
    <property type="entry name" value="NAD(P)-LINKED OXIDOREDUCTASE SUPERFAMILY PROTEIN"/>
    <property type="match status" value="1"/>
</dbReference>
<dbReference type="InterPro" id="IPR036812">
    <property type="entry name" value="NAD(P)_OxRdtase_dom_sf"/>
</dbReference>
<dbReference type="STRING" id="1463164.KQS06HV_140035"/>